<evidence type="ECO:0000256" key="2">
    <source>
        <dbReference type="ARBA" id="ARBA00022630"/>
    </source>
</evidence>
<dbReference type="PANTHER" id="PTHR42973">
    <property type="entry name" value="BINDING OXIDOREDUCTASE, PUTATIVE (AFU_ORTHOLOGUE AFUA_1G17690)-RELATED"/>
    <property type="match status" value="1"/>
</dbReference>
<accession>A0A8K0SS14</accession>
<dbReference type="InterPro" id="IPR012951">
    <property type="entry name" value="BBE"/>
</dbReference>
<keyword evidence="2" id="KW-0285">Flavoprotein</keyword>
<dbReference type="GO" id="GO:0071949">
    <property type="term" value="F:FAD binding"/>
    <property type="evidence" value="ECO:0007669"/>
    <property type="project" value="InterPro"/>
</dbReference>
<dbReference type="Proteomes" id="UP000813444">
    <property type="component" value="Unassembled WGS sequence"/>
</dbReference>
<evidence type="ECO:0000313" key="9">
    <source>
        <dbReference type="Proteomes" id="UP000813444"/>
    </source>
</evidence>
<dbReference type="InterPro" id="IPR036318">
    <property type="entry name" value="FAD-bd_PCMH-like_sf"/>
</dbReference>
<dbReference type="EMBL" id="JAGPNK010000006">
    <property type="protein sequence ID" value="KAH7320279.1"/>
    <property type="molecule type" value="Genomic_DNA"/>
</dbReference>
<dbReference type="Pfam" id="PF08031">
    <property type="entry name" value="BBE"/>
    <property type="match status" value="1"/>
</dbReference>
<evidence type="ECO:0000256" key="3">
    <source>
        <dbReference type="ARBA" id="ARBA00022729"/>
    </source>
</evidence>
<keyword evidence="3 6" id="KW-0732">Signal</keyword>
<evidence type="ECO:0000256" key="5">
    <source>
        <dbReference type="ARBA" id="ARBA00023002"/>
    </source>
</evidence>
<feature type="chain" id="PRO_5035443483" description="FAD-binding PCMH-type domain-containing protein" evidence="6">
    <location>
        <begin position="21"/>
        <end position="489"/>
    </location>
</feature>
<keyword evidence="4" id="KW-0274">FAD</keyword>
<dbReference type="AlphaFoldDB" id="A0A8K0SS14"/>
<dbReference type="InterPro" id="IPR006094">
    <property type="entry name" value="Oxid_FAD_bind_N"/>
</dbReference>
<dbReference type="OrthoDB" id="415825at2759"/>
<evidence type="ECO:0000256" key="4">
    <source>
        <dbReference type="ARBA" id="ARBA00022827"/>
    </source>
</evidence>
<feature type="signal peptide" evidence="6">
    <location>
        <begin position="1"/>
        <end position="20"/>
    </location>
</feature>
<dbReference type="SUPFAM" id="SSF56176">
    <property type="entry name" value="FAD-binding/transporter-associated domain-like"/>
    <property type="match status" value="1"/>
</dbReference>
<name>A0A8K0SS14_9HYPO</name>
<evidence type="ECO:0000256" key="6">
    <source>
        <dbReference type="SAM" id="SignalP"/>
    </source>
</evidence>
<dbReference type="GO" id="GO:0016491">
    <property type="term" value="F:oxidoreductase activity"/>
    <property type="evidence" value="ECO:0007669"/>
    <property type="project" value="UniProtKB-KW"/>
</dbReference>
<evidence type="ECO:0000313" key="8">
    <source>
        <dbReference type="EMBL" id="KAH7320279.1"/>
    </source>
</evidence>
<protein>
    <recommendedName>
        <fullName evidence="7">FAD-binding PCMH-type domain-containing protein</fullName>
    </recommendedName>
</protein>
<comment type="similarity">
    <text evidence="1">Belongs to the oxygen-dependent FAD-linked oxidoreductase family.</text>
</comment>
<dbReference type="PROSITE" id="PS51387">
    <property type="entry name" value="FAD_PCMH"/>
    <property type="match status" value="1"/>
</dbReference>
<dbReference type="InterPro" id="IPR016166">
    <property type="entry name" value="FAD-bd_PCMH"/>
</dbReference>
<sequence>MGFQIPVLWVLANLSALVWASLLPEQMAHDLQSLISPDSDIEVVGSNQTWPSGFTPRWAITAPPKYIMVIKPRLVTDVQAIIRYASTNDVPFLATGGGHGYSSTLGGLEEGISIDMGYFDEITVNTASNTMTTGGAVKTADIVDALHAVGREIPVGQCICIGYSGATLGGGIGPYSGLHGTQSDSLLSVQMVNGRGDIVTVSKNQNRDLFYGIKGAGANFGVVTSLTYRVYPATNGGMAMNADMMFPGALNGSVWELARSFAGNQPKELSITFSISYNATIGDIVLIANFIYAGPQARGRRLIKPFLDLGPINLSITTVTWSDLPRVAVYGLPYAGCRGGSLYVPQSLNLYRIDVANIASVVNYMKRRMAAEPSLQSLFVAWAQYSQYGFAKFSDDSSAFPHRDAVAFVQIDGFAMDPSQVSSVNEFGKEIRDRFQRGSGRRDLSVYVNFAHGDEPAKAWYSSRKLPKLRELKRRYDPNSSFSFYNPIL</sequence>
<keyword evidence="5" id="KW-0560">Oxidoreductase</keyword>
<dbReference type="InterPro" id="IPR016169">
    <property type="entry name" value="FAD-bd_PCMH_sub2"/>
</dbReference>
<dbReference type="Gene3D" id="3.30.465.10">
    <property type="match status" value="1"/>
</dbReference>
<reference evidence="8" key="1">
    <citation type="journal article" date="2021" name="Nat. Commun.">
        <title>Genetic determinants of endophytism in the Arabidopsis root mycobiome.</title>
        <authorList>
            <person name="Mesny F."/>
            <person name="Miyauchi S."/>
            <person name="Thiergart T."/>
            <person name="Pickel B."/>
            <person name="Atanasova L."/>
            <person name="Karlsson M."/>
            <person name="Huettel B."/>
            <person name="Barry K.W."/>
            <person name="Haridas S."/>
            <person name="Chen C."/>
            <person name="Bauer D."/>
            <person name="Andreopoulos W."/>
            <person name="Pangilinan J."/>
            <person name="LaButti K."/>
            <person name="Riley R."/>
            <person name="Lipzen A."/>
            <person name="Clum A."/>
            <person name="Drula E."/>
            <person name="Henrissat B."/>
            <person name="Kohler A."/>
            <person name="Grigoriev I.V."/>
            <person name="Martin F.M."/>
            <person name="Hacquard S."/>
        </authorList>
    </citation>
    <scope>NUCLEOTIDE SEQUENCE</scope>
    <source>
        <strain evidence="8">MPI-CAGE-CH-0235</strain>
    </source>
</reference>
<dbReference type="Gene3D" id="3.40.462.20">
    <property type="match status" value="1"/>
</dbReference>
<dbReference type="Pfam" id="PF01565">
    <property type="entry name" value="FAD_binding_4"/>
    <property type="match status" value="1"/>
</dbReference>
<gene>
    <name evidence="8" type="ORF">B0I35DRAFT_431078</name>
</gene>
<keyword evidence="9" id="KW-1185">Reference proteome</keyword>
<dbReference type="InterPro" id="IPR050416">
    <property type="entry name" value="FAD-linked_Oxidoreductase"/>
</dbReference>
<evidence type="ECO:0000256" key="1">
    <source>
        <dbReference type="ARBA" id="ARBA00005466"/>
    </source>
</evidence>
<proteinExistence type="inferred from homology"/>
<comment type="caution">
    <text evidence="8">The sequence shown here is derived from an EMBL/GenBank/DDBJ whole genome shotgun (WGS) entry which is preliminary data.</text>
</comment>
<feature type="domain" description="FAD-binding PCMH-type" evidence="7">
    <location>
        <begin position="59"/>
        <end position="233"/>
    </location>
</feature>
<dbReference type="PANTHER" id="PTHR42973:SF32">
    <property type="entry name" value="FAD-LINKED OXIDOREDUCTASE AFOF"/>
    <property type="match status" value="1"/>
</dbReference>
<evidence type="ECO:0000259" key="7">
    <source>
        <dbReference type="PROSITE" id="PS51387"/>
    </source>
</evidence>
<organism evidence="8 9">
    <name type="scientific">Stachybotrys elegans</name>
    <dbReference type="NCBI Taxonomy" id="80388"/>
    <lineage>
        <taxon>Eukaryota</taxon>
        <taxon>Fungi</taxon>
        <taxon>Dikarya</taxon>
        <taxon>Ascomycota</taxon>
        <taxon>Pezizomycotina</taxon>
        <taxon>Sordariomycetes</taxon>
        <taxon>Hypocreomycetidae</taxon>
        <taxon>Hypocreales</taxon>
        <taxon>Stachybotryaceae</taxon>
        <taxon>Stachybotrys</taxon>
    </lineage>
</organism>